<sequence length="295" mass="30390">MSGPLAVLIASWSRLGCSRLSAAIRTFSLVGARASVAPVRVPACVRVGTAIVSSVFIAAAVPAVVDAPHATAAPNVAGMIVFLDPGHNGANDASISRQVPTGRGGTKDCQASGTSTEDGFPEHTFTWDTTLRVRALLNQMGVRTAMSRGNDNALGPCVDERATMANALRPNAIVSIHADGGPANGRGFHVLYSSPPLNNVQAGPSIQFAKTMRDQLSASGIPPATYIGSGGLDARSDIAGLNLAQFPSILVECGNMKNPVDSSLMKTPEGRQKYAEAIVRGVTAYLGSQGGTPAR</sequence>
<accession>A0AAW5TC04</accession>
<evidence type="ECO:0000313" key="4">
    <source>
        <dbReference type="EMBL" id="MCV7392198.1"/>
    </source>
</evidence>
<feature type="region of interest" description="Disordered" evidence="2">
    <location>
        <begin position="95"/>
        <end position="123"/>
    </location>
</feature>
<gene>
    <name evidence="4" type="ORF">H5P34_29500</name>
</gene>
<reference evidence="4" key="2">
    <citation type="journal article" date="2022" name="BMC Genomics">
        <title>Comparative genome analysis of mycobacteria focusing on tRNA and non-coding RNA.</title>
        <authorList>
            <person name="Behra P.R.K."/>
            <person name="Pettersson B.M.F."/>
            <person name="Ramesh M."/>
            <person name="Das S."/>
            <person name="Dasgupta S."/>
            <person name="Kirsebom L.A."/>
        </authorList>
    </citation>
    <scope>NUCLEOTIDE SEQUENCE</scope>
    <source>
        <strain evidence="4">DSM 44242</strain>
    </source>
</reference>
<name>A0AAW5TC04_9MYCO</name>
<evidence type="ECO:0000256" key="2">
    <source>
        <dbReference type="SAM" id="MobiDB-lite"/>
    </source>
</evidence>
<dbReference type="GO" id="GO:0008745">
    <property type="term" value="F:N-acetylmuramoyl-L-alanine amidase activity"/>
    <property type="evidence" value="ECO:0007669"/>
    <property type="project" value="InterPro"/>
</dbReference>
<proteinExistence type="predicted"/>
<dbReference type="GO" id="GO:0030288">
    <property type="term" value="C:outer membrane-bounded periplasmic space"/>
    <property type="evidence" value="ECO:0007669"/>
    <property type="project" value="TreeGrafter"/>
</dbReference>
<keyword evidence="1" id="KW-0378">Hydrolase</keyword>
<dbReference type="PANTHER" id="PTHR30404:SF0">
    <property type="entry name" value="N-ACETYLMURAMOYL-L-ALANINE AMIDASE AMIC"/>
    <property type="match status" value="1"/>
</dbReference>
<dbReference type="InterPro" id="IPR002508">
    <property type="entry name" value="MurNAc-LAA_cat"/>
</dbReference>
<organism evidence="4 5">
    <name type="scientific">Mycolicibacterium porcinum</name>
    <dbReference type="NCBI Taxonomy" id="39693"/>
    <lineage>
        <taxon>Bacteria</taxon>
        <taxon>Bacillati</taxon>
        <taxon>Actinomycetota</taxon>
        <taxon>Actinomycetes</taxon>
        <taxon>Mycobacteriales</taxon>
        <taxon>Mycobacteriaceae</taxon>
        <taxon>Mycolicibacterium</taxon>
    </lineage>
</organism>
<dbReference type="Gene3D" id="3.40.630.40">
    <property type="entry name" value="Zn-dependent exopeptidases"/>
    <property type="match status" value="1"/>
</dbReference>
<dbReference type="EMBL" id="JACKVC010000026">
    <property type="protein sequence ID" value="MCV7392198.1"/>
    <property type="molecule type" value="Genomic_DNA"/>
</dbReference>
<dbReference type="Pfam" id="PF01520">
    <property type="entry name" value="Amidase_3"/>
    <property type="match status" value="1"/>
</dbReference>
<dbReference type="CDD" id="cd02696">
    <property type="entry name" value="MurNAc-LAA"/>
    <property type="match status" value="1"/>
</dbReference>
<evidence type="ECO:0000256" key="1">
    <source>
        <dbReference type="ARBA" id="ARBA00022801"/>
    </source>
</evidence>
<evidence type="ECO:0000313" key="5">
    <source>
        <dbReference type="Proteomes" id="UP001141659"/>
    </source>
</evidence>
<reference evidence="4" key="1">
    <citation type="submission" date="2020-07" db="EMBL/GenBank/DDBJ databases">
        <authorList>
            <person name="Pettersson B.M.F."/>
            <person name="Behra P.R.K."/>
            <person name="Ramesh M."/>
            <person name="Das S."/>
            <person name="Dasgupta S."/>
            <person name="Kirsebom L.A."/>
        </authorList>
    </citation>
    <scope>NUCLEOTIDE SEQUENCE</scope>
    <source>
        <strain evidence="4">DSM 44242</strain>
    </source>
</reference>
<protein>
    <submittedName>
        <fullName evidence="4">Rv3717 family N-acetylmuramoyl-L-alanine amidase</fullName>
    </submittedName>
</protein>
<comment type="caution">
    <text evidence="4">The sequence shown here is derived from an EMBL/GenBank/DDBJ whole genome shotgun (WGS) entry which is preliminary data.</text>
</comment>
<dbReference type="AlphaFoldDB" id="A0AAW5TC04"/>
<dbReference type="PANTHER" id="PTHR30404">
    <property type="entry name" value="N-ACETYLMURAMOYL-L-ALANINE AMIDASE"/>
    <property type="match status" value="1"/>
</dbReference>
<dbReference type="InterPro" id="IPR050695">
    <property type="entry name" value="N-acetylmuramoyl_amidase_3"/>
</dbReference>
<dbReference type="NCBIfam" id="NF038140">
    <property type="entry name" value="amidase_Rv3717"/>
    <property type="match status" value="1"/>
</dbReference>
<dbReference type="SUPFAM" id="SSF53187">
    <property type="entry name" value="Zn-dependent exopeptidases"/>
    <property type="match status" value="1"/>
</dbReference>
<dbReference type="GO" id="GO:0009253">
    <property type="term" value="P:peptidoglycan catabolic process"/>
    <property type="evidence" value="ECO:0007669"/>
    <property type="project" value="InterPro"/>
</dbReference>
<evidence type="ECO:0000259" key="3">
    <source>
        <dbReference type="SMART" id="SM00646"/>
    </source>
</evidence>
<feature type="domain" description="MurNAc-LAA" evidence="3">
    <location>
        <begin position="162"/>
        <end position="283"/>
    </location>
</feature>
<dbReference type="SMART" id="SM00646">
    <property type="entry name" value="Ami_3"/>
    <property type="match status" value="1"/>
</dbReference>
<dbReference type="Proteomes" id="UP001141659">
    <property type="component" value="Unassembled WGS sequence"/>
</dbReference>